<dbReference type="EnsemblPlants" id="MELO3C034063.2.1">
    <property type="protein sequence ID" value="MELO3C034063.2.1"/>
    <property type="gene ID" value="MELO3C034063.2"/>
</dbReference>
<accession>A0A9I9EJ00</accession>
<dbReference type="Gramene" id="MELO3C034063.2.1">
    <property type="protein sequence ID" value="MELO3C034063.2.1"/>
    <property type="gene ID" value="MELO3C034063.2"/>
</dbReference>
<evidence type="ECO:0000313" key="1">
    <source>
        <dbReference type="EnsemblPlants" id="MELO3C034063.2.1"/>
    </source>
</evidence>
<reference evidence="1" key="1">
    <citation type="submission" date="2023-03" db="UniProtKB">
        <authorList>
            <consortium name="EnsemblPlants"/>
        </authorList>
    </citation>
    <scope>IDENTIFICATION</scope>
</reference>
<dbReference type="AlphaFoldDB" id="A0A9I9EJ00"/>
<protein>
    <submittedName>
        <fullName evidence="1">Uncharacterized protein</fullName>
    </submittedName>
</protein>
<organism evidence="1">
    <name type="scientific">Cucumis melo</name>
    <name type="common">Muskmelon</name>
    <dbReference type="NCBI Taxonomy" id="3656"/>
    <lineage>
        <taxon>Eukaryota</taxon>
        <taxon>Viridiplantae</taxon>
        <taxon>Streptophyta</taxon>
        <taxon>Embryophyta</taxon>
        <taxon>Tracheophyta</taxon>
        <taxon>Spermatophyta</taxon>
        <taxon>Magnoliopsida</taxon>
        <taxon>eudicotyledons</taxon>
        <taxon>Gunneridae</taxon>
        <taxon>Pentapetalae</taxon>
        <taxon>rosids</taxon>
        <taxon>fabids</taxon>
        <taxon>Cucurbitales</taxon>
        <taxon>Cucurbitaceae</taxon>
        <taxon>Benincaseae</taxon>
        <taxon>Cucumis</taxon>
    </lineage>
</organism>
<sequence length="61" mass="6910">MGVPLLAPSACYRVDRRIGWVPLRPPPFVSNSKLHGPHLHLSLLFYSQSSLCDLIMVVFNY</sequence>
<proteinExistence type="predicted"/>
<name>A0A9I9EJ00_CUCME</name>